<dbReference type="PANTHER" id="PTHR23155">
    <property type="entry name" value="DISEASE RESISTANCE PROTEIN RP"/>
    <property type="match status" value="1"/>
</dbReference>
<dbReference type="AlphaFoldDB" id="A0AAV5FQA1"/>
<feature type="domain" description="NB-ARC" evidence="3">
    <location>
        <begin position="16"/>
        <end position="114"/>
    </location>
</feature>
<dbReference type="InterPro" id="IPR032675">
    <property type="entry name" value="LRR_dom_sf"/>
</dbReference>
<dbReference type="InterPro" id="IPR027417">
    <property type="entry name" value="P-loop_NTPase"/>
</dbReference>
<evidence type="ECO:0000313" key="6">
    <source>
        <dbReference type="EMBL" id="GJN37948.1"/>
    </source>
</evidence>
<dbReference type="InterPro" id="IPR002182">
    <property type="entry name" value="NB-ARC"/>
</dbReference>
<dbReference type="Gene3D" id="3.40.50.300">
    <property type="entry name" value="P-loop containing nucleotide triphosphate hydrolases"/>
    <property type="match status" value="1"/>
</dbReference>
<feature type="domain" description="Disease resistance R13L4/SHOC-2-like LRR" evidence="5">
    <location>
        <begin position="308"/>
        <end position="591"/>
    </location>
</feature>
<dbReference type="Pfam" id="PF23559">
    <property type="entry name" value="WHD_DRP"/>
    <property type="match status" value="1"/>
</dbReference>
<dbReference type="InterPro" id="IPR058922">
    <property type="entry name" value="WHD_DRP"/>
</dbReference>
<reference evidence="6" key="2">
    <citation type="submission" date="2021-12" db="EMBL/GenBank/DDBJ databases">
        <title>Resequencing data analysis of finger millet.</title>
        <authorList>
            <person name="Hatakeyama M."/>
            <person name="Aluri S."/>
            <person name="Balachadran M.T."/>
            <person name="Sivarajan S.R."/>
            <person name="Poveda L."/>
            <person name="Shimizu-Inatsugi R."/>
            <person name="Schlapbach R."/>
            <person name="Sreeman S.M."/>
            <person name="Shimizu K.K."/>
        </authorList>
    </citation>
    <scope>NUCLEOTIDE SEQUENCE</scope>
</reference>
<dbReference type="SUPFAM" id="SSF52058">
    <property type="entry name" value="L domain-like"/>
    <property type="match status" value="1"/>
</dbReference>
<reference evidence="6" key="1">
    <citation type="journal article" date="2018" name="DNA Res.">
        <title>Multiple hybrid de novo genome assembly of finger millet, an orphan allotetraploid crop.</title>
        <authorList>
            <person name="Hatakeyama M."/>
            <person name="Aluri S."/>
            <person name="Balachadran M.T."/>
            <person name="Sivarajan S.R."/>
            <person name="Patrignani A."/>
            <person name="Gruter S."/>
            <person name="Poveda L."/>
            <person name="Shimizu-Inatsugi R."/>
            <person name="Baeten J."/>
            <person name="Francoijs K.J."/>
            <person name="Nataraja K.N."/>
            <person name="Reddy Y.A.N."/>
            <person name="Phadnis S."/>
            <person name="Ravikumar R.L."/>
            <person name="Schlapbach R."/>
            <person name="Sreeman S.M."/>
            <person name="Shimizu K.K."/>
        </authorList>
    </citation>
    <scope>NUCLEOTIDE SEQUENCE</scope>
</reference>
<evidence type="ECO:0000313" key="7">
    <source>
        <dbReference type="Proteomes" id="UP001054889"/>
    </source>
</evidence>
<evidence type="ECO:0000259" key="3">
    <source>
        <dbReference type="Pfam" id="PF00931"/>
    </source>
</evidence>
<proteinExistence type="predicted"/>
<feature type="domain" description="Disease resistance protein winged helix" evidence="4">
    <location>
        <begin position="135"/>
        <end position="206"/>
    </location>
</feature>
<dbReference type="Pfam" id="PF00931">
    <property type="entry name" value="NB-ARC"/>
    <property type="match status" value="1"/>
</dbReference>
<keyword evidence="7" id="KW-1185">Reference proteome</keyword>
<dbReference type="GO" id="GO:0043531">
    <property type="term" value="F:ADP binding"/>
    <property type="evidence" value="ECO:0007669"/>
    <property type="project" value="InterPro"/>
</dbReference>
<dbReference type="SUPFAM" id="SSF52540">
    <property type="entry name" value="P-loop containing nucleoside triphosphate hydrolases"/>
    <property type="match status" value="1"/>
</dbReference>
<dbReference type="InterPro" id="IPR044974">
    <property type="entry name" value="Disease_R_plants"/>
</dbReference>
<dbReference type="Gene3D" id="3.80.10.10">
    <property type="entry name" value="Ribonuclease Inhibitor"/>
    <property type="match status" value="1"/>
</dbReference>
<keyword evidence="1" id="KW-0677">Repeat</keyword>
<evidence type="ECO:0000259" key="4">
    <source>
        <dbReference type="Pfam" id="PF23559"/>
    </source>
</evidence>
<evidence type="ECO:0000259" key="5">
    <source>
        <dbReference type="Pfam" id="PF23598"/>
    </source>
</evidence>
<comment type="caution">
    <text evidence="6">The sequence shown here is derived from an EMBL/GenBank/DDBJ whole genome shotgun (WGS) entry which is preliminary data.</text>
</comment>
<organism evidence="6 7">
    <name type="scientific">Eleusine coracana subsp. coracana</name>
    <dbReference type="NCBI Taxonomy" id="191504"/>
    <lineage>
        <taxon>Eukaryota</taxon>
        <taxon>Viridiplantae</taxon>
        <taxon>Streptophyta</taxon>
        <taxon>Embryophyta</taxon>
        <taxon>Tracheophyta</taxon>
        <taxon>Spermatophyta</taxon>
        <taxon>Magnoliopsida</taxon>
        <taxon>Liliopsida</taxon>
        <taxon>Poales</taxon>
        <taxon>Poaceae</taxon>
        <taxon>PACMAD clade</taxon>
        <taxon>Chloridoideae</taxon>
        <taxon>Cynodonteae</taxon>
        <taxon>Eleusininae</taxon>
        <taxon>Eleusine</taxon>
    </lineage>
</organism>
<evidence type="ECO:0008006" key="8">
    <source>
        <dbReference type="Google" id="ProtNLM"/>
    </source>
</evidence>
<dbReference type="GO" id="GO:0098542">
    <property type="term" value="P:defense response to other organism"/>
    <property type="evidence" value="ECO:0007669"/>
    <property type="project" value="TreeGrafter"/>
</dbReference>
<dbReference type="EMBL" id="BQKI01000095">
    <property type="protein sequence ID" value="GJN37948.1"/>
    <property type="molecule type" value="Genomic_DNA"/>
</dbReference>
<gene>
    <name evidence="6" type="primary">gb26949</name>
    <name evidence="6" type="ORF">PR202_gb26949</name>
</gene>
<dbReference type="Pfam" id="PF23598">
    <property type="entry name" value="LRR_14"/>
    <property type="match status" value="1"/>
</dbReference>
<protein>
    <recommendedName>
        <fullName evidence="8">NB-ARC domain-containing protein</fullName>
    </recommendedName>
</protein>
<dbReference type="Proteomes" id="UP001054889">
    <property type="component" value="Unassembled WGS sequence"/>
</dbReference>
<dbReference type="InterPro" id="IPR055414">
    <property type="entry name" value="LRR_R13L4/SHOC2-like"/>
</dbReference>
<sequence length="637" mass="71835">MYTEVVDLVGVDSARDELIKVLSDPLEVDVKTVSIVGFGGLGKTTLAKVVYDRIKVEFDCAAFVSVSRNPDITRIFQLILFEFDKNRYANTNIALWDIKQLIDELRGFLQDKSRKQVKTKDQWLVLLNSIGHGLKDYVIDKDWLIWRWIAEGFIQHENTSGYDNLFEIGLSYFIEHVNRSMIQPIYIDLERKEEACRVHDMVLDLVRSLSSNENFVTVWDKDEQTTSSHGMTVARRLSIQNSSTASQGQATITDMSKVRSFTIFESAIDLMPSLTQFQVVRVLDLEGCDLRKSGSQMNLRQVGRLCQLSCRGIQELPQTITGLRNLMRLRLDHSDTRLPEGLDNLTSLEELTGVSVHYDDDPTLFVKELGHLTGLRVLELSWSAENFGEALVQSLGNLRKLQSLDIRIFSGRGNLMRGWAPPPCLRRFLCLGTNGELPTLSAWIKNSSSSLLTFVDVLIRQVCPEDLHVLGALPSLRIVRLWSEGRHSVAGMKVKAGTFPCARMCAFMHFATAPSMFAPGAMPRVQHLRFTIWAWDFGGFGLDDLRMGHLPSLEEVVVGIWCRQEKEEEDMAVVERVEAALRQAAEDHPNRLALDVSRKISADMKLLTCAFSESQLCGSNFQVAPASPSSRLWLAAY</sequence>
<dbReference type="PANTHER" id="PTHR23155:SF1116">
    <property type="entry name" value="OS12G0273300 PROTEIN"/>
    <property type="match status" value="1"/>
</dbReference>
<evidence type="ECO:0000256" key="2">
    <source>
        <dbReference type="ARBA" id="ARBA00022821"/>
    </source>
</evidence>
<accession>A0AAV5FQA1</accession>
<keyword evidence="2" id="KW-0611">Plant defense</keyword>
<name>A0AAV5FQA1_ELECO</name>
<evidence type="ECO:0000256" key="1">
    <source>
        <dbReference type="ARBA" id="ARBA00022737"/>
    </source>
</evidence>